<keyword evidence="2" id="KW-0813">Transport</keyword>
<organism evidence="8 9">
    <name type="scientific">Triticum turgidum subsp. durum</name>
    <name type="common">Durum wheat</name>
    <name type="synonym">Triticum durum</name>
    <dbReference type="NCBI Taxonomy" id="4567"/>
    <lineage>
        <taxon>Eukaryota</taxon>
        <taxon>Viridiplantae</taxon>
        <taxon>Streptophyta</taxon>
        <taxon>Embryophyta</taxon>
        <taxon>Tracheophyta</taxon>
        <taxon>Spermatophyta</taxon>
        <taxon>Magnoliopsida</taxon>
        <taxon>Liliopsida</taxon>
        <taxon>Poales</taxon>
        <taxon>Poaceae</taxon>
        <taxon>BOP clade</taxon>
        <taxon>Pooideae</taxon>
        <taxon>Triticodae</taxon>
        <taxon>Triticeae</taxon>
        <taxon>Triticinae</taxon>
        <taxon>Triticum</taxon>
    </lineage>
</organism>
<evidence type="ECO:0000256" key="2">
    <source>
        <dbReference type="ARBA" id="ARBA00022448"/>
    </source>
</evidence>
<dbReference type="SUPFAM" id="SSF90123">
    <property type="entry name" value="ABC transporter transmembrane region"/>
    <property type="match status" value="1"/>
</dbReference>
<keyword evidence="3" id="KW-0812">Transmembrane</keyword>
<sequence length="85" mass="9637">MAEGYCWSRTAERQASRMRARYLAAVLRQDVEYFDLKVGLTADVIASVCRNAKCVPWLTHCARLRKANSLRDQANTSFDKPTGVK</sequence>
<proteinExistence type="inferred from homology"/>
<protein>
    <recommendedName>
        <fullName evidence="10">ABC transmembrane type-1 domain-containing protein</fullName>
    </recommendedName>
</protein>
<reference evidence="8 9" key="1">
    <citation type="submission" date="2017-09" db="EMBL/GenBank/DDBJ databases">
        <authorList>
            <consortium name="International Durum Wheat Genome Sequencing Consortium (IDWGSC)"/>
            <person name="Milanesi L."/>
        </authorList>
    </citation>
    <scope>NUCLEOTIDE SEQUENCE [LARGE SCALE GENOMIC DNA]</scope>
    <source>
        <strain evidence="9">cv. Svevo</strain>
    </source>
</reference>
<evidence type="ECO:0008006" key="10">
    <source>
        <dbReference type="Google" id="ProtNLM"/>
    </source>
</evidence>
<name>A0A9R0Z257_TRITD</name>
<comment type="similarity">
    <text evidence="1">Belongs to the ABC transporter superfamily. ABCB family. Multidrug resistance exporter (TC 3.A.1.201) subfamily.</text>
</comment>
<keyword evidence="7" id="KW-0325">Glycoprotein</keyword>
<evidence type="ECO:0000313" key="9">
    <source>
        <dbReference type="Proteomes" id="UP000324705"/>
    </source>
</evidence>
<dbReference type="InterPro" id="IPR036640">
    <property type="entry name" value="ABC1_TM_sf"/>
</dbReference>
<evidence type="ECO:0000256" key="7">
    <source>
        <dbReference type="ARBA" id="ARBA00023180"/>
    </source>
</evidence>
<evidence type="ECO:0000256" key="6">
    <source>
        <dbReference type="ARBA" id="ARBA00023136"/>
    </source>
</evidence>
<dbReference type="AlphaFoldDB" id="A0A9R0Z257"/>
<dbReference type="Gramene" id="TRITD7Av1G019470.1">
    <property type="protein sequence ID" value="TRITD7Av1G019470.1"/>
    <property type="gene ID" value="TRITD7Av1G019470"/>
</dbReference>
<evidence type="ECO:0000256" key="1">
    <source>
        <dbReference type="ARBA" id="ARBA00007577"/>
    </source>
</evidence>
<evidence type="ECO:0000256" key="5">
    <source>
        <dbReference type="ARBA" id="ARBA00022989"/>
    </source>
</evidence>
<keyword evidence="4" id="KW-0677">Repeat</keyword>
<evidence type="ECO:0000313" key="8">
    <source>
        <dbReference type="EMBL" id="VAI69571.1"/>
    </source>
</evidence>
<dbReference type="Proteomes" id="UP000324705">
    <property type="component" value="Chromosome 7A"/>
</dbReference>
<dbReference type="GO" id="GO:0005524">
    <property type="term" value="F:ATP binding"/>
    <property type="evidence" value="ECO:0007669"/>
    <property type="project" value="InterPro"/>
</dbReference>
<dbReference type="EMBL" id="LT934123">
    <property type="protein sequence ID" value="VAI69571.1"/>
    <property type="molecule type" value="Genomic_DNA"/>
</dbReference>
<dbReference type="PANTHER" id="PTHR45136">
    <property type="entry name" value="ABC TRANSPORTER DOMAIN-CONTAINING PROTEIN"/>
    <property type="match status" value="1"/>
</dbReference>
<evidence type="ECO:0000256" key="3">
    <source>
        <dbReference type="ARBA" id="ARBA00022692"/>
    </source>
</evidence>
<accession>A0A9R0Z257</accession>
<evidence type="ECO:0000256" key="4">
    <source>
        <dbReference type="ARBA" id="ARBA00022737"/>
    </source>
</evidence>
<keyword evidence="5" id="KW-1133">Transmembrane helix</keyword>
<keyword evidence="6" id="KW-0472">Membrane</keyword>
<keyword evidence="9" id="KW-1185">Reference proteome</keyword>
<dbReference type="PANTHER" id="PTHR45136:SF2">
    <property type="entry name" value="ABC TRANSPORTER DOMAIN-CONTAINING PROTEIN"/>
    <property type="match status" value="1"/>
</dbReference>
<gene>
    <name evidence="8" type="ORF">TRITD_7Av1G019470</name>
</gene>
<dbReference type="GO" id="GO:0016020">
    <property type="term" value="C:membrane"/>
    <property type="evidence" value="ECO:0007669"/>
    <property type="project" value="InterPro"/>
</dbReference>
<dbReference type="Gene3D" id="1.20.1560.10">
    <property type="entry name" value="ABC transporter type 1, transmembrane domain"/>
    <property type="match status" value="1"/>
</dbReference>